<feature type="domain" description="CRAL-TRIO" evidence="3">
    <location>
        <begin position="105"/>
        <end position="269"/>
    </location>
</feature>
<dbReference type="InterPro" id="IPR001251">
    <property type="entry name" value="CRAL-TRIO_dom"/>
</dbReference>
<dbReference type="OrthoDB" id="75724at2759"/>
<evidence type="ECO:0000313" key="5">
    <source>
        <dbReference type="Proteomes" id="UP000692954"/>
    </source>
</evidence>
<organism evidence="4 5">
    <name type="scientific">Paramecium sonneborni</name>
    <dbReference type="NCBI Taxonomy" id="65129"/>
    <lineage>
        <taxon>Eukaryota</taxon>
        <taxon>Sar</taxon>
        <taxon>Alveolata</taxon>
        <taxon>Ciliophora</taxon>
        <taxon>Intramacronucleata</taxon>
        <taxon>Oligohymenophorea</taxon>
        <taxon>Peniculida</taxon>
        <taxon>Parameciidae</taxon>
        <taxon>Paramecium</taxon>
    </lineage>
</organism>
<protein>
    <recommendedName>
        <fullName evidence="3">CRAL-TRIO domain-containing protein</fullName>
    </recommendedName>
</protein>
<keyword evidence="5" id="KW-1185">Reference proteome</keyword>
<evidence type="ECO:0000313" key="4">
    <source>
        <dbReference type="EMBL" id="CAD8071569.1"/>
    </source>
</evidence>
<dbReference type="PANTHER" id="PTHR33768:SF3">
    <property type="entry name" value="MIP11318P"/>
    <property type="match status" value="1"/>
</dbReference>
<dbReference type="SMART" id="SM00516">
    <property type="entry name" value="SEC14"/>
    <property type="match status" value="1"/>
</dbReference>
<dbReference type="EMBL" id="CAJJDN010000028">
    <property type="protein sequence ID" value="CAD8071569.1"/>
    <property type="molecule type" value="Genomic_DNA"/>
</dbReference>
<dbReference type="PANTHER" id="PTHR33768">
    <property type="entry name" value="MIP11318P"/>
    <property type="match status" value="1"/>
</dbReference>
<dbReference type="PROSITE" id="PS50191">
    <property type="entry name" value="CRAL_TRIO"/>
    <property type="match status" value="1"/>
</dbReference>
<dbReference type="InterPro" id="IPR029488">
    <property type="entry name" value="Hmw/CFAP97"/>
</dbReference>
<evidence type="ECO:0000256" key="2">
    <source>
        <dbReference type="SAM" id="Coils"/>
    </source>
</evidence>
<accession>A0A8S1LWG3</accession>
<gene>
    <name evidence="4" type="ORF">PSON_ATCC_30995.1.T0280125</name>
</gene>
<comment type="caution">
    <text evidence="4">The sequence shown here is derived from an EMBL/GenBank/DDBJ whole genome shotgun (WGS) entry which is preliminary data.</text>
</comment>
<dbReference type="Proteomes" id="UP000692954">
    <property type="component" value="Unassembled WGS sequence"/>
</dbReference>
<proteinExistence type="inferred from homology"/>
<reference evidence="4" key="1">
    <citation type="submission" date="2021-01" db="EMBL/GenBank/DDBJ databases">
        <authorList>
            <consortium name="Genoscope - CEA"/>
            <person name="William W."/>
        </authorList>
    </citation>
    <scope>NUCLEOTIDE SEQUENCE</scope>
</reference>
<dbReference type="AlphaFoldDB" id="A0A8S1LWG3"/>
<comment type="similarity">
    <text evidence="1">Belongs to the CFAP97 family.</text>
</comment>
<sequence>MIDFSYLRPPSDIYQIKHDDFYIKHGEGKHHVRKIFFNQEFDEYEKQKIKELTISIQQHKLTLPSDWCQELTLKYCYSGGFEISKCIQRLQKHLEWIHDENYQVLSPEAEQYLKQGYIYQFGRDHQYRPVVYIQLHMISKNKVHVPTLLNAATAIGNIVTKFMYARGYVENWIVVLDSGGSGLFDFPFSTLNMINEFFSINYTSSLHKMFILNPSFFFNSSWKLIERIIHPETAAKINFLKASDFYKLQELIPPEEIEIKYGGQHPNLTTFWPPINTKTQNNQPNDEFQYIQRPHTLTKRTQSLKESEYFSIDNNSKEFYNNSKMKGNLLSNQNIEYMNNFKKLINNMHNVVLVIQCETKQFFYFIKYFMDRDLIKGNKICYNYEKERLRQIHKHNLSIAHPLIRTQMERLSQNQNKKLQLQEERFTEIERENRILLEKIQSIMNNERKRATTNWQNNNLTVSNFNQSQSLNRKQSLNKEKRKKELVRITIENQRLMNRLVTKKPNYNTKIILKQTSHQQQLVQQIAEYPLKKSRIQTSIRHKTLDFSKSSFMGCLPNQTNHTPNNQQNRKIMLYKSNKKINDNLYYIEVFYEDHLFKITVDNEECSNTKVFEMPQEDALIVLREIYNNDILQLVDAINVDNNIHLAGLEQFEQSQ</sequence>
<dbReference type="Pfam" id="PF00650">
    <property type="entry name" value="CRAL_TRIO"/>
    <property type="match status" value="1"/>
</dbReference>
<dbReference type="Pfam" id="PF13879">
    <property type="entry name" value="Hmw_CFAP97"/>
    <property type="match status" value="1"/>
</dbReference>
<dbReference type="CDD" id="cd00170">
    <property type="entry name" value="SEC14"/>
    <property type="match status" value="1"/>
</dbReference>
<keyword evidence="2" id="KW-0175">Coiled coil</keyword>
<feature type="coiled-coil region" evidence="2">
    <location>
        <begin position="404"/>
        <end position="439"/>
    </location>
</feature>
<name>A0A8S1LWG3_9CILI</name>
<evidence type="ECO:0000256" key="1">
    <source>
        <dbReference type="ARBA" id="ARBA00008315"/>
    </source>
</evidence>
<dbReference type="InterPro" id="IPR038792">
    <property type="entry name" value="CFAP97D1/2"/>
</dbReference>
<evidence type="ECO:0000259" key="3">
    <source>
        <dbReference type="PROSITE" id="PS50191"/>
    </source>
</evidence>